<dbReference type="InterPro" id="IPR010918">
    <property type="entry name" value="PurM-like_C_dom"/>
</dbReference>
<evidence type="ECO:0000313" key="2">
    <source>
        <dbReference type="EMBL" id="CAB4928802.1"/>
    </source>
</evidence>
<dbReference type="InterPro" id="IPR036676">
    <property type="entry name" value="PurM-like_C_sf"/>
</dbReference>
<protein>
    <submittedName>
        <fullName evidence="2">Unannotated protein</fullName>
    </submittedName>
</protein>
<accession>A0A6J7IE93</accession>
<dbReference type="AlphaFoldDB" id="A0A6J7IE93"/>
<gene>
    <name evidence="2" type="ORF">UFOPK3610_01824</name>
</gene>
<dbReference type="EMBL" id="CAFBMR010000118">
    <property type="protein sequence ID" value="CAB4928802.1"/>
    <property type="molecule type" value="Genomic_DNA"/>
</dbReference>
<evidence type="ECO:0000259" key="1">
    <source>
        <dbReference type="Pfam" id="PF02769"/>
    </source>
</evidence>
<feature type="domain" description="PurM-like C-terminal" evidence="1">
    <location>
        <begin position="7"/>
        <end position="57"/>
    </location>
</feature>
<dbReference type="Gene3D" id="3.90.650.10">
    <property type="entry name" value="PurM-like C-terminal domain"/>
    <property type="match status" value="1"/>
</dbReference>
<organism evidence="2">
    <name type="scientific">freshwater metagenome</name>
    <dbReference type="NCBI Taxonomy" id="449393"/>
    <lineage>
        <taxon>unclassified sequences</taxon>
        <taxon>metagenomes</taxon>
        <taxon>ecological metagenomes</taxon>
    </lineage>
</organism>
<proteinExistence type="predicted"/>
<dbReference type="Pfam" id="PF02769">
    <property type="entry name" value="AIRS_C"/>
    <property type="match status" value="1"/>
</dbReference>
<reference evidence="2" key="1">
    <citation type="submission" date="2020-05" db="EMBL/GenBank/DDBJ databases">
        <authorList>
            <person name="Chiriac C."/>
            <person name="Salcher M."/>
            <person name="Ghai R."/>
            <person name="Kavagutti S V."/>
        </authorList>
    </citation>
    <scope>NUCLEOTIDE SEQUENCE</scope>
</reference>
<sequence length="79" mass="8403">MIAQRVDRAEMERTFNMGVGMVAFVAPDAVDAALALLDERNVDSWVCGTVRDRRDGEMGDAEAKGGKGGAATVIGNYAR</sequence>
<name>A0A6J7IE93_9ZZZZ</name>
<dbReference type="SUPFAM" id="SSF56042">
    <property type="entry name" value="PurM C-terminal domain-like"/>
    <property type="match status" value="1"/>
</dbReference>